<sequence>MITLPNQVVALLYPKQLYPSHFLHFNYAKKNYLNNELITMKNINLETASIDAFIGNRCDGRVFLFL</sequence>
<evidence type="ECO:0000313" key="1">
    <source>
        <dbReference type="EMBL" id="CBJ89215.1"/>
    </source>
</evidence>
<name>D3V917_XENNA</name>
<dbReference type="Proteomes" id="UP000008075">
    <property type="component" value="Chromosome"/>
</dbReference>
<proteinExistence type="predicted"/>
<dbReference type="KEGG" id="xne:XNC1_1144"/>
<evidence type="ECO:0000313" key="2">
    <source>
        <dbReference type="Proteomes" id="UP000008075"/>
    </source>
</evidence>
<dbReference type="STRING" id="406817.XNC1_1144"/>
<keyword evidence="2" id="KW-1185">Reference proteome</keyword>
<organism evidence="1 2">
    <name type="scientific">Xenorhabdus nematophila (strain ATCC 19061 / DSM 3370 / CCUG 14189 / LMG 1036 / NCIMB 9965 / AN6)</name>
    <dbReference type="NCBI Taxonomy" id="406817"/>
    <lineage>
        <taxon>Bacteria</taxon>
        <taxon>Pseudomonadati</taxon>
        <taxon>Pseudomonadota</taxon>
        <taxon>Gammaproteobacteria</taxon>
        <taxon>Enterobacterales</taxon>
        <taxon>Morganellaceae</taxon>
        <taxon>Xenorhabdus</taxon>
    </lineage>
</organism>
<protein>
    <submittedName>
        <fullName evidence="1">Uncharacterized protein</fullName>
    </submittedName>
</protein>
<gene>
    <name evidence="1" type="ordered locus">XNC1_1144</name>
</gene>
<dbReference type="AlphaFoldDB" id="D3V917"/>
<accession>D3V917</accession>
<reference evidence="1 2" key="1">
    <citation type="journal article" date="2011" name="PLoS ONE">
        <title>The entomopathogenic bacterial endosymbionts xenorhabdus and photorhabdus: convergent lifestyles from divergent genomes.</title>
        <authorList>
            <person name="Chaston J.M."/>
            <person name="Suen G."/>
            <person name="Tucker S.L."/>
            <person name="Andersen A.W."/>
            <person name="Bhasin A."/>
            <person name="Bode E."/>
            <person name="Bode H.B."/>
            <person name="Brachmann A.O."/>
            <person name="Cowles C.E."/>
            <person name="Cowles K.N."/>
            <person name="Darby C."/>
            <person name="de Leon L."/>
            <person name="Drace K."/>
            <person name="Du Z."/>
            <person name="Givaudan A."/>
            <person name="Herbert Tran E.E."/>
            <person name="Jewell K.A."/>
            <person name="Knack J.J."/>
            <person name="Krasomil-Osterfeld K.C."/>
            <person name="Kukor R."/>
            <person name="Lanois A."/>
            <person name="Latreille P."/>
            <person name="Leimgruber N.K."/>
            <person name="Lipke C.M."/>
            <person name="Liu R."/>
            <person name="Lu X."/>
            <person name="Martens E.C."/>
            <person name="Marri P.R."/>
            <person name="Medigue C."/>
            <person name="Menard M.L."/>
            <person name="Miller N.M."/>
            <person name="Morales-Soto N."/>
            <person name="Norton S."/>
            <person name="Ogier J.C."/>
            <person name="Orchard S.S."/>
            <person name="Park D."/>
            <person name="Park Y."/>
            <person name="Qurollo B.A."/>
            <person name="Sugar D.R."/>
            <person name="Richards G.R."/>
            <person name="Rouy Z."/>
            <person name="Slominski B."/>
            <person name="Slominski K."/>
            <person name="Snyder H."/>
            <person name="Tjaden B.C."/>
            <person name="van der Hoeven R."/>
            <person name="Welch R.D."/>
            <person name="Wheeler C."/>
            <person name="Xiang B."/>
            <person name="Barbazuk B."/>
            <person name="Gaudriault S."/>
            <person name="Goodner B."/>
            <person name="Slater S.C."/>
            <person name="Forst S."/>
            <person name="Goldman B.S."/>
            <person name="Goodrich-Blair H."/>
        </authorList>
    </citation>
    <scope>NUCLEOTIDE SEQUENCE [LARGE SCALE GENOMIC DNA]</scope>
    <source>
        <strain evidence="2">ATCC 19061 / DSM 3370 / CCUG 14189 / LMG 1036 / NCIMB 9965 / AN6</strain>
    </source>
</reference>
<dbReference type="EMBL" id="FN667742">
    <property type="protein sequence ID" value="CBJ89215.1"/>
    <property type="molecule type" value="Genomic_DNA"/>
</dbReference>
<dbReference type="HOGENOM" id="CLU_2978293_0_0_6"/>